<dbReference type="Proteomes" id="UP000318878">
    <property type="component" value="Unassembled WGS sequence"/>
</dbReference>
<reference evidence="3 4" key="1">
    <citation type="submission" date="2019-02" db="EMBL/GenBank/DDBJ databases">
        <title>Deep-cultivation of Planctomycetes and their phenomic and genomic characterization uncovers novel biology.</title>
        <authorList>
            <person name="Wiegand S."/>
            <person name="Jogler M."/>
            <person name="Boedeker C."/>
            <person name="Pinto D."/>
            <person name="Vollmers J."/>
            <person name="Rivas-Marin E."/>
            <person name="Kohn T."/>
            <person name="Peeters S.H."/>
            <person name="Heuer A."/>
            <person name="Rast P."/>
            <person name="Oberbeckmann S."/>
            <person name="Bunk B."/>
            <person name="Jeske O."/>
            <person name="Meyerdierks A."/>
            <person name="Storesund J.E."/>
            <person name="Kallscheuer N."/>
            <person name="Luecker S."/>
            <person name="Lage O.M."/>
            <person name="Pohl T."/>
            <person name="Merkel B.J."/>
            <person name="Hornburger P."/>
            <person name="Mueller R.-W."/>
            <person name="Bruemmer F."/>
            <person name="Labrenz M."/>
            <person name="Spormann A.M."/>
            <person name="Op Den Camp H."/>
            <person name="Overmann J."/>
            <person name="Amann R."/>
            <person name="Jetten M.S.M."/>
            <person name="Mascher T."/>
            <person name="Medema M.H."/>
            <person name="Devos D.P."/>
            <person name="Kaster A.-K."/>
            <person name="Ovreas L."/>
            <person name="Rohde M."/>
            <person name="Galperin M.Y."/>
            <person name="Jogler C."/>
        </authorList>
    </citation>
    <scope>NUCLEOTIDE SEQUENCE [LARGE SCALE GENOMIC DNA]</scope>
    <source>
        <strain evidence="3 4">Enr8</strain>
    </source>
</reference>
<evidence type="ECO:0000313" key="4">
    <source>
        <dbReference type="Proteomes" id="UP000318878"/>
    </source>
</evidence>
<gene>
    <name evidence="3" type="ORF">Enr8_45350</name>
</gene>
<protein>
    <submittedName>
        <fullName evidence="3">Uncharacterized protein</fullName>
    </submittedName>
</protein>
<dbReference type="OrthoDB" id="249070at2"/>
<name>A0A5C5UVL4_9BACT</name>
<sequence precursor="true">MRALSLLTLAACCSIAHAATTAVPPALDMGRALIASAAQAEEDIHGPSEQQHAETMARFLALRQQIADQRPHDWTEMLLEDRSVWLFHAMHREILTGRFDAKASAISGALNGGDYNCVSGTILYVALADSLALPVVPLQIEGHVWCRVAGEKRLDVESTCPQWFELSEEMRLGAPGIVAGSAAAPLSRKALVAKLYYNRAVDQLEQRNFAAAIDLLQQTLNLDPTDAAAEQNLLAAKNNWAVELAQQSKFDAAERLLKEVADVAPGYGPLLANRRHIRILKVRETLAAGEFADALETAVLDDPQHQLQLRFEIYQAWLKSLVQAGKQTAAEQVFAQAEVEFQTDWRSSVRLQRLLRSPAAT</sequence>
<keyword evidence="4" id="KW-1185">Reference proteome</keyword>
<keyword evidence="1" id="KW-0802">TPR repeat</keyword>
<organism evidence="3 4">
    <name type="scientific">Blastopirellula retiformator</name>
    <dbReference type="NCBI Taxonomy" id="2527970"/>
    <lineage>
        <taxon>Bacteria</taxon>
        <taxon>Pseudomonadati</taxon>
        <taxon>Planctomycetota</taxon>
        <taxon>Planctomycetia</taxon>
        <taxon>Pirellulales</taxon>
        <taxon>Pirellulaceae</taxon>
        <taxon>Blastopirellula</taxon>
    </lineage>
</organism>
<dbReference type="SUPFAM" id="SSF48452">
    <property type="entry name" value="TPR-like"/>
    <property type="match status" value="1"/>
</dbReference>
<evidence type="ECO:0000313" key="3">
    <source>
        <dbReference type="EMBL" id="TWT29879.1"/>
    </source>
</evidence>
<dbReference type="RefSeq" id="WP_146435973.1">
    <property type="nucleotide sequence ID" value="NZ_SJPF01000006.1"/>
</dbReference>
<feature type="chain" id="PRO_5022872843" evidence="2">
    <location>
        <begin position="19"/>
        <end position="361"/>
    </location>
</feature>
<accession>A0A5C5UVL4</accession>
<keyword evidence="2" id="KW-0732">Signal</keyword>
<dbReference type="InterPro" id="IPR019734">
    <property type="entry name" value="TPR_rpt"/>
</dbReference>
<feature type="signal peptide" evidence="2">
    <location>
        <begin position="1"/>
        <end position="18"/>
    </location>
</feature>
<dbReference type="InterPro" id="IPR011990">
    <property type="entry name" value="TPR-like_helical_dom_sf"/>
</dbReference>
<dbReference type="Gene3D" id="1.25.40.10">
    <property type="entry name" value="Tetratricopeptide repeat domain"/>
    <property type="match status" value="1"/>
</dbReference>
<dbReference type="EMBL" id="SJPF01000006">
    <property type="protein sequence ID" value="TWT29879.1"/>
    <property type="molecule type" value="Genomic_DNA"/>
</dbReference>
<proteinExistence type="predicted"/>
<comment type="caution">
    <text evidence="3">The sequence shown here is derived from an EMBL/GenBank/DDBJ whole genome shotgun (WGS) entry which is preliminary data.</text>
</comment>
<feature type="repeat" description="TPR" evidence="1">
    <location>
        <begin position="193"/>
        <end position="226"/>
    </location>
</feature>
<evidence type="ECO:0000256" key="2">
    <source>
        <dbReference type="SAM" id="SignalP"/>
    </source>
</evidence>
<dbReference type="AlphaFoldDB" id="A0A5C5UVL4"/>
<evidence type="ECO:0000256" key="1">
    <source>
        <dbReference type="PROSITE-ProRule" id="PRU00339"/>
    </source>
</evidence>
<dbReference type="PROSITE" id="PS50005">
    <property type="entry name" value="TPR"/>
    <property type="match status" value="1"/>
</dbReference>
<dbReference type="SMART" id="SM00028">
    <property type="entry name" value="TPR"/>
    <property type="match status" value="2"/>
</dbReference>